<evidence type="ECO:0000256" key="3">
    <source>
        <dbReference type="ARBA" id="ARBA00022649"/>
    </source>
</evidence>
<comment type="function">
    <text evidence="4">Antitoxin component of a type II toxin-antitoxin (TA) system. Neutralizes the effect of toxin ParE.</text>
</comment>
<protein>
    <recommendedName>
        <fullName evidence="2">Antitoxin ParD</fullName>
    </recommendedName>
</protein>
<evidence type="ECO:0000256" key="4">
    <source>
        <dbReference type="ARBA" id="ARBA00037106"/>
    </source>
</evidence>
<dbReference type="NCBIfam" id="TIGR02606">
    <property type="entry name" value="antidote_CC2985"/>
    <property type="match status" value="1"/>
</dbReference>
<evidence type="ECO:0000256" key="2">
    <source>
        <dbReference type="ARBA" id="ARBA00017940"/>
    </source>
</evidence>
<name>G6YQV2_9GAMM</name>
<dbReference type="InterPro" id="IPR022789">
    <property type="entry name" value="ParD"/>
</dbReference>
<gene>
    <name evidence="5" type="ORF">KYE_05881</name>
</gene>
<evidence type="ECO:0000256" key="1">
    <source>
        <dbReference type="ARBA" id="ARBA00008580"/>
    </source>
</evidence>
<dbReference type="Proteomes" id="UP000003208">
    <property type="component" value="Unassembled WGS sequence"/>
</dbReference>
<dbReference type="RefSeq" id="WP_008171329.1">
    <property type="nucleotide sequence ID" value="NZ_AGTR01000023.1"/>
</dbReference>
<reference evidence="5 6" key="1">
    <citation type="journal article" date="2012" name="J. Bacteriol.">
        <title>Genome sequence of deep-sea manganese-oxidizing bacterium Marinobacter manganoxydans MnI7-9.</title>
        <authorList>
            <person name="Wang H."/>
            <person name="Li H."/>
            <person name="Shao Z."/>
            <person name="Liao S."/>
            <person name="Johnstone L."/>
            <person name="Rensing C."/>
            <person name="Wang G."/>
        </authorList>
    </citation>
    <scope>NUCLEOTIDE SEQUENCE [LARGE SCALE GENOMIC DNA]</scope>
    <source>
        <strain evidence="5 6">MnI7-9</strain>
    </source>
</reference>
<comment type="similarity">
    <text evidence="1">Belongs to the ParD antitoxin family.</text>
</comment>
<dbReference type="SUPFAM" id="SSF47598">
    <property type="entry name" value="Ribbon-helix-helix"/>
    <property type="match status" value="1"/>
</dbReference>
<keyword evidence="6" id="KW-1185">Reference proteome</keyword>
<dbReference type="PANTHER" id="PTHR36582">
    <property type="entry name" value="ANTITOXIN PARD"/>
    <property type="match status" value="1"/>
</dbReference>
<dbReference type="PATRIC" id="fig|1094979.3.peg.1132"/>
<dbReference type="Gene3D" id="6.10.10.120">
    <property type="entry name" value="Antitoxin ParD1-like"/>
    <property type="match status" value="1"/>
</dbReference>
<evidence type="ECO:0000313" key="6">
    <source>
        <dbReference type="Proteomes" id="UP000003208"/>
    </source>
</evidence>
<dbReference type="InterPro" id="IPR010985">
    <property type="entry name" value="Ribbon_hlx_hlx"/>
</dbReference>
<evidence type="ECO:0000313" key="5">
    <source>
        <dbReference type="EMBL" id="EHJ05409.1"/>
    </source>
</evidence>
<sequence>MATRNIVLTNHQEQLVGALVKTGRYQNVSEILREGLRLVEEQELQYQNKLLKLREALAEGLDDIENGRTVSLGVGEEITDYFKSRAADLARKD</sequence>
<organism evidence="5 6">
    <name type="scientific">Marinobacter manganoxydans MnI7-9</name>
    <dbReference type="NCBI Taxonomy" id="1094979"/>
    <lineage>
        <taxon>Bacteria</taxon>
        <taxon>Pseudomonadati</taxon>
        <taxon>Pseudomonadota</taxon>
        <taxon>Gammaproteobacteria</taxon>
        <taxon>Pseudomonadales</taxon>
        <taxon>Marinobacteraceae</taxon>
        <taxon>Marinobacter</taxon>
    </lineage>
</organism>
<proteinExistence type="inferred from homology"/>
<dbReference type="InterPro" id="IPR038296">
    <property type="entry name" value="ParD_sf"/>
</dbReference>
<keyword evidence="3" id="KW-1277">Toxin-antitoxin system</keyword>
<dbReference type="Pfam" id="PF03693">
    <property type="entry name" value="ParD_antitoxin"/>
    <property type="match status" value="1"/>
</dbReference>
<dbReference type="AlphaFoldDB" id="G6YQV2"/>
<dbReference type="PANTHER" id="PTHR36582:SF2">
    <property type="entry name" value="ANTITOXIN PARD"/>
    <property type="match status" value="1"/>
</dbReference>
<dbReference type="GO" id="GO:0006355">
    <property type="term" value="P:regulation of DNA-templated transcription"/>
    <property type="evidence" value="ECO:0007669"/>
    <property type="project" value="InterPro"/>
</dbReference>
<accession>G6YQV2</accession>
<dbReference type="EMBL" id="AGTR01000023">
    <property type="protein sequence ID" value="EHJ05409.1"/>
    <property type="molecule type" value="Genomic_DNA"/>
</dbReference>